<dbReference type="NCBIfam" id="NF008269">
    <property type="entry name" value="PRK11041.1"/>
    <property type="match status" value="1"/>
</dbReference>
<dbReference type="AlphaFoldDB" id="A0A845SLJ9"/>
<dbReference type="GO" id="GO:0003700">
    <property type="term" value="F:DNA-binding transcription factor activity"/>
    <property type="evidence" value="ECO:0007669"/>
    <property type="project" value="TreeGrafter"/>
</dbReference>
<dbReference type="Gene3D" id="3.40.50.2300">
    <property type="match status" value="2"/>
</dbReference>
<dbReference type="Proteomes" id="UP000461443">
    <property type="component" value="Unassembled WGS sequence"/>
</dbReference>
<keyword evidence="4" id="KW-0804">Transcription</keyword>
<dbReference type="SUPFAM" id="SSF53822">
    <property type="entry name" value="Periplasmic binding protein-like I"/>
    <property type="match status" value="1"/>
</dbReference>
<comment type="caution">
    <text evidence="6">The sequence shown here is derived from an EMBL/GenBank/DDBJ whole genome shotgun (WGS) entry which is preliminary data.</text>
</comment>
<dbReference type="Pfam" id="PF13377">
    <property type="entry name" value="Peripla_BP_3"/>
    <property type="match status" value="1"/>
</dbReference>
<sequence length="347" mass="38033">MEQKKAAGMATMKDVAEKAGVSTATVSRALMNPEKVSVTTRRKVQLAVSDVGYSPQPLGRQVKRNETRNLLAVVPDICDPFFSEILRGIEETADENGYLVLIADCAHQRPHKKSFSDLIIARQIDGMLLLGSEPPFAIDIAEQLNLPPMVMVNEFVPELALPTVHIDNLTAAYEAVDYLFSLGHRRIACISGPKHLTLCQYRVQGYIQALRRHGIPSEEHIVIQGDISYQTGATGLNALISRTYPPTAIFCHSDIIAFGVLSQAKKVGLDVPADLSLIGFDDITLARFCDPPLTTVAQPGYQLGREALLLLLQQLRQQAVTNTSLLLDSKLIVRGSTAMPRIKRNAL</sequence>
<evidence type="ECO:0000256" key="3">
    <source>
        <dbReference type="ARBA" id="ARBA00023125"/>
    </source>
</evidence>
<dbReference type="InterPro" id="IPR000843">
    <property type="entry name" value="HTH_LacI"/>
</dbReference>
<dbReference type="PANTHER" id="PTHR30146:SF151">
    <property type="entry name" value="HTH-TYPE TRANSCRIPTIONAL REPRESSOR CYTR"/>
    <property type="match status" value="1"/>
</dbReference>
<reference evidence="6 7" key="1">
    <citation type="submission" date="2019-12" db="EMBL/GenBank/DDBJ databases">
        <authorList>
            <person name="Lee S.D."/>
        </authorList>
    </citation>
    <scope>NUCLEOTIDE SEQUENCE [LARGE SCALE GENOMIC DNA]</scope>
    <source>
        <strain evidence="6 7">SAP-6</strain>
    </source>
</reference>
<keyword evidence="7" id="KW-1185">Reference proteome</keyword>
<dbReference type="Gene3D" id="1.10.260.40">
    <property type="entry name" value="lambda repressor-like DNA-binding domains"/>
    <property type="match status" value="1"/>
</dbReference>
<accession>A0A845SLJ9</accession>
<organism evidence="6 7">
    <name type="scientific">Acerihabitans arboris</name>
    <dbReference type="NCBI Taxonomy" id="2691583"/>
    <lineage>
        <taxon>Bacteria</taxon>
        <taxon>Pseudomonadati</taxon>
        <taxon>Pseudomonadota</taxon>
        <taxon>Gammaproteobacteria</taxon>
        <taxon>Enterobacterales</taxon>
        <taxon>Pectobacteriaceae</taxon>
        <taxon>Acerihabitans</taxon>
    </lineage>
</organism>
<dbReference type="RefSeq" id="WP_162367571.1">
    <property type="nucleotide sequence ID" value="NZ_WUBS01000014.1"/>
</dbReference>
<dbReference type="PANTHER" id="PTHR30146">
    <property type="entry name" value="LACI-RELATED TRANSCRIPTIONAL REPRESSOR"/>
    <property type="match status" value="1"/>
</dbReference>
<dbReference type="PROSITE" id="PS50932">
    <property type="entry name" value="HTH_LACI_2"/>
    <property type="match status" value="1"/>
</dbReference>
<evidence type="ECO:0000256" key="4">
    <source>
        <dbReference type="ARBA" id="ARBA00023163"/>
    </source>
</evidence>
<dbReference type="PROSITE" id="PS00356">
    <property type="entry name" value="HTH_LACI_1"/>
    <property type="match status" value="1"/>
</dbReference>
<keyword evidence="3 6" id="KW-0238">DNA-binding</keyword>
<evidence type="ECO:0000313" key="6">
    <source>
        <dbReference type="EMBL" id="NDL64869.1"/>
    </source>
</evidence>
<dbReference type="SMART" id="SM00354">
    <property type="entry name" value="HTH_LACI"/>
    <property type="match status" value="1"/>
</dbReference>
<keyword evidence="1" id="KW-0678">Repressor</keyword>
<dbReference type="InterPro" id="IPR028082">
    <property type="entry name" value="Peripla_BP_I"/>
</dbReference>
<feature type="domain" description="HTH lacI-type" evidence="5">
    <location>
        <begin position="10"/>
        <end position="64"/>
    </location>
</feature>
<dbReference type="InterPro" id="IPR046335">
    <property type="entry name" value="LacI/GalR-like_sensor"/>
</dbReference>
<evidence type="ECO:0000256" key="2">
    <source>
        <dbReference type="ARBA" id="ARBA00023015"/>
    </source>
</evidence>
<name>A0A845SLJ9_9GAMM</name>
<evidence type="ECO:0000313" key="7">
    <source>
        <dbReference type="Proteomes" id="UP000461443"/>
    </source>
</evidence>
<dbReference type="EMBL" id="WUBS01000014">
    <property type="protein sequence ID" value="NDL64869.1"/>
    <property type="molecule type" value="Genomic_DNA"/>
</dbReference>
<gene>
    <name evidence="6" type="primary">cytR</name>
    <name evidence="6" type="ORF">GRH90_19210</name>
</gene>
<dbReference type="Pfam" id="PF00356">
    <property type="entry name" value="LacI"/>
    <property type="match status" value="1"/>
</dbReference>
<dbReference type="CDD" id="cd01392">
    <property type="entry name" value="HTH_LacI"/>
    <property type="match status" value="1"/>
</dbReference>
<keyword evidence="2" id="KW-0805">Transcription regulation</keyword>
<protein>
    <submittedName>
        <fullName evidence="6">DNA-binding transcriptional regulator CytR</fullName>
    </submittedName>
</protein>
<dbReference type="SUPFAM" id="SSF47413">
    <property type="entry name" value="lambda repressor-like DNA-binding domains"/>
    <property type="match status" value="1"/>
</dbReference>
<reference evidence="6 7" key="2">
    <citation type="submission" date="2020-02" db="EMBL/GenBank/DDBJ databases">
        <title>The new genus of Enterobacteriales.</title>
        <authorList>
            <person name="Kim I.S."/>
        </authorList>
    </citation>
    <scope>NUCLEOTIDE SEQUENCE [LARGE SCALE GENOMIC DNA]</scope>
    <source>
        <strain evidence="6 7">SAP-6</strain>
    </source>
</reference>
<dbReference type="CDD" id="cd06284">
    <property type="entry name" value="PBP1_LacI-like"/>
    <property type="match status" value="1"/>
</dbReference>
<evidence type="ECO:0000256" key="1">
    <source>
        <dbReference type="ARBA" id="ARBA00022491"/>
    </source>
</evidence>
<proteinExistence type="predicted"/>
<evidence type="ECO:0000259" key="5">
    <source>
        <dbReference type="PROSITE" id="PS50932"/>
    </source>
</evidence>
<dbReference type="GO" id="GO:0000976">
    <property type="term" value="F:transcription cis-regulatory region binding"/>
    <property type="evidence" value="ECO:0007669"/>
    <property type="project" value="TreeGrafter"/>
</dbReference>
<dbReference type="InterPro" id="IPR010982">
    <property type="entry name" value="Lambda_DNA-bd_dom_sf"/>
</dbReference>